<feature type="compositionally biased region" description="Polar residues" evidence="1">
    <location>
        <begin position="949"/>
        <end position="959"/>
    </location>
</feature>
<name>A0A6G1HVI2_9PEZI</name>
<feature type="compositionally biased region" description="Low complexity" evidence="1">
    <location>
        <begin position="1578"/>
        <end position="1594"/>
    </location>
</feature>
<dbReference type="Gene3D" id="2.30.29.30">
    <property type="entry name" value="Pleckstrin-homology domain (PH domain)/Phosphotyrosine-binding domain (PTB)"/>
    <property type="match status" value="1"/>
</dbReference>
<dbReference type="GO" id="GO:0005085">
    <property type="term" value="F:guanyl-nucleotide exchange factor activity"/>
    <property type="evidence" value="ECO:0007669"/>
    <property type="project" value="InterPro"/>
</dbReference>
<accession>A0A6G1HVI2</accession>
<feature type="compositionally biased region" description="Polar residues" evidence="1">
    <location>
        <begin position="365"/>
        <end position="405"/>
    </location>
</feature>
<reference evidence="3" key="1">
    <citation type="journal article" date="2020" name="Stud. Mycol.">
        <title>101 Dothideomycetes genomes: a test case for predicting lifestyles and emergence of pathogens.</title>
        <authorList>
            <person name="Haridas S."/>
            <person name="Albert R."/>
            <person name="Binder M."/>
            <person name="Bloem J."/>
            <person name="Labutti K."/>
            <person name="Salamov A."/>
            <person name="Andreopoulos B."/>
            <person name="Baker S."/>
            <person name="Barry K."/>
            <person name="Bills G."/>
            <person name="Bluhm B."/>
            <person name="Cannon C."/>
            <person name="Castanera R."/>
            <person name="Culley D."/>
            <person name="Daum C."/>
            <person name="Ezra D."/>
            <person name="Gonzalez J."/>
            <person name="Henrissat B."/>
            <person name="Kuo A."/>
            <person name="Liang C."/>
            <person name="Lipzen A."/>
            <person name="Lutzoni F."/>
            <person name="Magnuson J."/>
            <person name="Mondo S."/>
            <person name="Nolan M."/>
            <person name="Ohm R."/>
            <person name="Pangilinan J."/>
            <person name="Park H.-J."/>
            <person name="Ramirez L."/>
            <person name="Alfaro M."/>
            <person name="Sun H."/>
            <person name="Tritt A."/>
            <person name="Yoshinaga Y."/>
            <person name="Zwiers L.-H."/>
            <person name="Turgeon B."/>
            <person name="Goodwin S."/>
            <person name="Spatafora J."/>
            <person name="Crous P."/>
            <person name="Grigoriev I."/>
        </authorList>
    </citation>
    <scope>NUCLEOTIDE SEQUENCE</scope>
    <source>
        <strain evidence="3">CBS 262.69</strain>
    </source>
</reference>
<dbReference type="InterPro" id="IPR041681">
    <property type="entry name" value="PH_9"/>
</dbReference>
<feature type="region of interest" description="Disordered" evidence="1">
    <location>
        <begin position="57"/>
        <end position="80"/>
    </location>
</feature>
<dbReference type="Gene3D" id="1.10.1000.11">
    <property type="entry name" value="Arf Nucleotide-binding Site Opener,domain 2"/>
    <property type="match status" value="1"/>
</dbReference>
<dbReference type="EMBL" id="ML996696">
    <property type="protein sequence ID" value="KAF2399876.1"/>
    <property type="molecule type" value="Genomic_DNA"/>
</dbReference>
<dbReference type="InterPro" id="IPR000904">
    <property type="entry name" value="Sec7_dom"/>
</dbReference>
<feature type="compositionally biased region" description="Polar residues" evidence="1">
    <location>
        <begin position="1062"/>
        <end position="1084"/>
    </location>
</feature>
<evidence type="ECO:0000256" key="1">
    <source>
        <dbReference type="SAM" id="MobiDB-lite"/>
    </source>
</evidence>
<dbReference type="Pfam" id="PF01369">
    <property type="entry name" value="Sec7"/>
    <property type="match status" value="1"/>
</dbReference>
<dbReference type="InterPro" id="IPR023394">
    <property type="entry name" value="Sec7_C_sf"/>
</dbReference>
<dbReference type="PROSITE" id="PS50190">
    <property type="entry name" value="SEC7"/>
    <property type="match status" value="1"/>
</dbReference>
<feature type="compositionally biased region" description="Polar residues" evidence="1">
    <location>
        <begin position="698"/>
        <end position="708"/>
    </location>
</feature>
<dbReference type="Pfam" id="PF15410">
    <property type="entry name" value="PH_9"/>
    <property type="match status" value="1"/>
</dbReference>
<feature type="region of interest" description="Disordered" evidence="1">
    <location>
        <begin position="473"/>
        <end position="650"/>
    </location>
</feature>
<feature type="region of interest" description="Disordered" evidence="1">
    <location>
        <begin position="1558"/>
        <end position="1594"/>
    </location>
</feature>
<feature type="region of interest" description="Disordered" evidence="1">
    <location>
        <begin position="684"/>
        <end position="708"/>
    </location>
</feature>
<evidence type="ECO:0000313" key="3">
    <source>
        <dbReference type="EMBL" id="KAF2399876.1"/>
    </source>
</evidence>
<feature type="compositionally biased region" description="Basic and acidic residues" evidence="1">
    <location>
        <begin position="610"/>
        <end position="627"/>
    </location>
</feature>
<dbReference type="SMART" id="SM00222">
    <property type="entry name" value="Sec7"/>
    <property type="match status" value="1"/>
</dbReference>
<organism evidence="3 4">
    <name type="scientific">Trichodelitschia bisporula</name>
    <dbReference type="NCBI Taxonomy" id="703511"/>
    <lineage>
        <taxon>Eukaryota</taxon>
        <taxon>Fungi</taxon>
        <taxon>Dikarya</taxon>
        <taxon>Ascomycota</taxon>
        <taxon>Pezizomycotina</taxon>
        <taxon>Dothideomycetes</taxon>
        <taxon>Dothideomycetes incertae sedis</taxon>
        <taxon>Phaeotrichales</taxon>
        <taxon>Phaeotrichaceae</taxon>
        <taxon>Trichodelitschia</taxon>
    </lineage>
</organism>
<feature type="compositionally biased region" description="Polar residues" evidence="1">
    <location>
        <begin position="289"/>
        <end position="298"/>
    </location>
</feature>
<feature type="compositionally biased region" description="Basic and acidic residues" evidence="1">
    <location>
        <begin position="1371"/>
        <end position="1380"/>
    </location>
</feature>
<evidence type="ECO:0000313" key="4">
    <source>
        <dbReference type="Proteomes" id="UP000799640"/>
    </source>
</evidence>
<feature type="region of interest" description="Disordered" evidence="1">
    <location>
        <begin position="94"/>
        <end position="147"/>
    </location>
</feature>
<feature type="compositionally biased region" description="Polar residues" evidence="1">
    <location>
        <begin position="57"/>
        <end position="67"/>
    </location>
</feature>
<dbReference type="InterPro" id="IPR035999">
    <property type="entry name" value="Sec7_dom_sf"/>
</dbReference>
<evidence type="ECO:0000259" key="2">
    <source>
        <dbReference type="PROSITE" id="PS50190"/>
    </source>
</evidence>
<dbReference type="OrthoDB" id="2157641at2759"/>
<dbReference type="GO" id="GO:0032012">
    <property type="term" value="P:regulation of ARF protein signal transduction"/>
    <property type="evidence" value="ECO:0007669"/>
    <property type="project" value="InterPro"/>
</dbReference>
<dbReference type="SUPFAM" id="SSF50729">
    <property type="entry name" value="PH domain-like"/>
    <property type="match status" value="1"/>
</dbReference>
<feature type="compositionally biased region" description="Basic and acidic residues" evidence="1">
    <location>
        <begin position="490"/>
        <end position="507"/>
    </location>
</feature>
<feature type="compositionally biased region" description="Low complexity" evidence="1">
    <location>
        <begin position="221"/>
        <end position="231"/>
    </location>
</feature>
<feature type="compositionally biased region" description="Basic residues" evidence="1">
    <location>
        <begin position="414"/>
        <end position="426"/>
    </location>
</feature>
<sequence length="1594" mass="172946">MELVDRPAGERDSHDLSLRFTRFSVVDSMLLSLSDFPSTSNSTSPFNDFDATTEIYTTSPHKAPSNSGRRRGHTATSSLSDYDLHVDDTASRYAVYHSRGRGNVSQSKRPTRTESTASNSTRPDHDGPRHSRGTGIKGSKGSGSSSMDLGYTAGNGFVSSSASAAAAAGRHAHGPSRAASFDQSCFSERVQRPSPHKKASVPMLDRNLSEPSMDYDDDDAAPTPTIPAGPRRPTESLSPAILPSPVTPRKAPSRKNSMRSTTGGRTLRKPKSQTQAGAMDPAIRDQAKQFVQQTNNMLSVHASSTPSAPSPTVSSRKVYPAVPVLQPAPKERPGFFRRVFGGGSSKNSSPAPQPQDDKHDPSPPLRQTSSNVTPSRPRTQPAQQHMAQTKPSSSRPPTQDPSSSRDIGYTGTLKKSHSSFFRRRKKSLTETMPPPVPVLQPFQQQKYSRMNGITPAQPSPTTSSLRNVMAPYLADKVTSPRSPLETYFDSQEHQPPMHDFDRGRDVSPHNTTGSEAPTRPAPTGPPFLDEFENRTPRHGTTKLRVQSVQVDRSPFSLAANINQRNRPSSGFVGDMDGGSFLADNSGDDQPFSTHRSPPPTSSPYSATTVRLDEPAPRRANIGEKRIDYLSSVRLPGDDQPSRLLDDDDDDQYMTSAVTTQGDSSRLWLDGNSSDEKLPASARLSLPLEGPRTSDRLSDQLSPSSENDVFSSATSLPVVHVENRELVPEWADTDGSKAILAQDTEITADDRDRAQKIFDGDESFVPKSGAAAWLGQTNATSLRVRRAYMDLFDWAGVNILAAFRELCCRLVVKAESQQLDRVIDAFSERWCHCNPSHGFKDRDVVHTITYSVLMLNTDLHIADIEQRMTRNQFVKNTLPTIRSIADAALPTQAEMVRAQSRHSRGNWEANSPSSPVFAADEPAERHSLETRRSRNRLSIRPPARADSEGPGSSSDNQTIDNCNVLVKAPYEGGMKGWEFQVEIVLKEFYNSIRTQCLPLHGSNPPPEASSGGLSVVTNALRRTPSVLSKAPSDTVSYRGRSTDFRTATARFGSKPRSRPRVYPSSTIGSSRTSLDDQSVWSPAGSTWSKYSLGKTPTSMSVDSLGSHFAHGDYQRAIGFANALSQANIREEANAGTEDCGRVVPLLEDETLELAGPPWAKEGIVKHKHHLETLEKKAKERGWSECFAVIEKGFMRLFSFNANAKHARHKPKRPVTSSSAGNVVGGGNWTENAEEVVSFLLRQTIASTLPPPGYSKSRPHVWALSLPTGAVHLFHVGTPEIAKEFVSTANYWSARLSKEPLGGGVSNIEYGWGDAVVSAAAGQSRPGSRPESAHPPMTAGSTGGHSLHSHHSDRVATSRLTGTTPMSPLSRGSDSRRSDDHGPGTFRARLPGDRVTISDWMPPQQSMMASNLMEVDQLRALTAYVTNVEEDLRRHNELRPLMGMAFSPRHPNAAKAMANWEKKSAYLLREIVKFRTYIDSLMAAQQAKDKMCREREARNSVSVAADGSNATNEAAGEASAIKSNSAQASYTSTLRLVADPAEQLVLSKLISASSADESVAGNVTGSEDVDDAGGVSLANTTAAPVTATVSATSAGD</sequence>
<feature type="domain" description="SEC7" evidence="2">
    <location>
        <begin position="735"/>
        <end position="891"/>
    </location>
</feature>
<dbReference type="InterPro" id="IPR011993">
    <property type="entry name" value="PH-like_dom_sf"/>
</dbReference>
<proteinExistence type="predicted"/>
<dbReference type="SUPFAM" id="SSF48425">
    <property type="entry name" value="Sec7 domain"/>
    <property type="match status" value="1"/>
</dbReference>
<feature type="region of interest" description="Disordered" evidence="1">
    <location>
        <begin position="1319"/>
        <end position="1392"/>
    </location>
</feature>
<feature type="compositionally biased region" description="Basic and acidic residues" evidence="1">
    <location>
        <begin position="635"/>
        <end position="644"/>
    </location>
</feature>
<feature type="compositionally biased region" description="Basic and acidic residues" evidence="1">
    <location>
        <begin position="921"/>
        <end position="931"/>
    </location>
</feature>
<feature type="region of interest" description="Disordered" evidence="1">
    <location>
        <begin position="894"/>
        <end position="959"/>
    </location>
</feature>
<feature type="region of interest" description="Disordered" evidence="1">
    <location>
        <begin position="1498"/>
        <end position="1520"/>
    </location>
</feature>
<protein>
    <recommendedName>
        <fullName evidence="2">SEC7 domain-containing protein</fullName>
    </recommendedName>
</protein>
<keyword evidence="4" id="KW-1185">Reference proteome</keyword>
<feature type="compositionally biased region" description="Polar residues" evidence="1">
    <location>
        <begin position="103"/>
        <end position="121"/>
    </location>
</feature>
<feature type="compositionally biased region" description="Polar residues" evidence="1">
    <location>
        <begin position="1356"/>
        <end position="1365"/>
    </location>
</feature>
<feature type="compositionally biased region" description="Polar residues" evidence="1">
    <location>
        <begin position="559"/>
        <end position="568"/>
    </location>
</feature>
<dbReference type="PANTHER" id="PTHR10663">
    <property type="entry name" value="GUANYL-NUCLEOTIDE EXCHANGE FACTOR"/>
    <property type="match status" value="1"/>
</dbReference>
<gene>
    <name evidence="3" type="ORF">EJ06DRAFT_37998</name>
</gene>
<dbReference type="Proteomes" id="UP000799640">
    <property type="component" value="Unassembled WGS sequence"/>
</dbReference>
<feature type="compositionally biased region" description="Low complexity" evidence="1">
    <location>
        <begin position="299"/>
        <end position="315"/>
    </location>
</feature>
<feature type="region of interest" description="Disordered" evidence="1">
    <location>
        <begin position="1048"/>
        <end position="1084"/>
    </location>
</feature>
<dbReference type="PANTHER" id="PTHR10663:SF373">
    <property type="entry name" value="PH AND SEC7 DOMAIN-CONTAINING PROTEIN C11E3.11C"/>
    <property type="match status" value="1"/>
</dbReference>
<feature type="region of interest" description="Disordered" evidence="1">
    <location>
        <begin position="187"/>
        <end position="439"/>
    </location>
</feature>